<feature type="region of interest" description="Disordered" evidence="1">
    <location>
        <begin position="1"/>
        <end position="45"/>
    </location>
</feature>
<accession>A0A1W2AUV4</accession>
<protein>
    <recommendedName>
        <fullName evidence="4">Suppressor of fused protein (SUFU)</fullName>
    </recommendedName>
</protein>
<dbReference type="Proteomes" id="UP000192634">
    <property type="component" value="Unassembled WGS sequence"/>
</dbReference>
<name>A0A1W2AUV4_9MICO</name>
<evidence type="ECO:0008006" key="4">
    <source>
        <dbReference type="Google" id="ProtNLM"/>
    </source>
</evidence>
<dbReference type="AlphaFoldDB" id="A0A1W2AUV4"/>
<gene>
    <name evidence="2" type="ORF">SAMN06296429_106219</name>
</gene>
<evidence type="ECO:0000313" key="2">
    <source>
        <dbReference type="EMBL" id="SMC64476.1"/>
    </source>
</evidence>
<dbReference type="EMBL" id="FWXN01000006">
    <property type="protein sequence ID" value="SMC64476.1"/>
    <property type="molecule type" value="Genomic_DNA"/>
</dbReference>
<evidence type="ECO:0000256" key="1">
    <source>
        <dbReference type="SAM" id="MobiDB-lite"/>
    </source>
</evidence>
<sequence>MTSMGQTDGSTREDYWRTVGQVGAQRRPLGDTDEPAQWPGGSSTYRHVTTPHSGIIATDGLSDGAGDSLGLEIYVEGRELVQDPDGEGRWLVAALEEAAGALAAAGAEQVDAALRDHTLLSLEISAGEAPSDWADAGRLGVLVGVELPGRPQSIGSDVRVLAITPLRPSELAVVTSEGPGGRRRIAEALAGQGWYSYADSTRPPVA</sequence>
<reference evidence="2 3" key="1">
    <citation type="submission" date="2017-04" db="EMBL/GenBank/DDBJ databases">
        <authorList>
            <person name="Afonso C.L."/>
            <person name="Miller P.J."/>
            <person name="Scott M.A."/>
            <person name="Spackman E."/>
            <person name="Goraichik I."/>
            <person name="Dimitrov K.M."/>
            <person name="Suarez D.L."/>
            <person name="Swayne D.E."/>
        </authorList>
    </citation>
    <scope>NUCLEOTIDE SEQUENCE [LARGE SCALE GENOMIC DNA]</scope>
    <source>
        <strain evidence="2 3">CGMCC 1.12511</strain>
    </source>
</reference>
<evidence type="ECO:0000313" key="3">
    <source>
        <dbReference type="Proteomes" id="UP000192634"/>
    </source>
</evidence>
<organism evidence="2 3">
    <name type="scientific">Janibacter indicus</name>
    <dbReference type="NCBI Taxonomy" id="857417"/>
    <lineage>
        <taxon>Bacteria</taxon>
        <taxon>Bacillati</taxon>
        <taxon>Actinomycetota</taxon>
        <taxon>Actinomycetes</taxon>
        <taxon>Micrococcales</taxon>
        <taxon>Intrasporangiaceae</taxon>
        <taxon>Janibacter</taxon>
    </lineage>
</organism>
<proteinExistence type="predicted"/>